<evidence type="ECO:0000313" key="1">
    <source>
        <dbReference type="EMBL" id="SDT88531.1"/>
    </source>
</evidence>
<dbReference type="Gene3D" id="3.20.20.140">
    <property type="entry name" value="Metal-dependent hydrolases"/>
    <property type="match status" value="1"/>
</dbReference>
<dbReference type="AlphaFoldDB" id="A0A1H2E0A0"/>
<dbReference type="Gene3D" id="1.10.287.650">
    <property type="entry name" value="L27 domain"/>
    <property type="match status" value="1"/>
</dbReference>
<sequence>MTKPRSKKALYIGLPLALAVAAGAGFLVWEHWFKGNAGYPLEVIKQANEMQDRLLSFDSHITVPMDLGTAGNEADKDGGGQFDLAKAARGRLSGAALTIFGWPEIWNGPNAPHKPTDGFVEEARHEQEVRYKIISGMVRDFPNQVGIAYTPEDMRRLHGEGKFAIFISMLNAYPLGNDLNQLDLWAARGMRMFGFSYIGNNAWSDSSRPLPFFNDTTDALEGLSPIGQQAVQRLNDLGVIIDVSQMSTKALEQVAQLSRTPMVASHSAPQASVDIPRNLSDKELQLIKRSGGVVQVVGFPAYLRPLSQPTQDKLNALRARFDLPPLPNLAMALMPGDAIIAAWPEQRFGQYASELYAILEEEPKATLKDWGDAIDYTVRKIGIDHVGIASDFNDGGGLQGWENVGEVRNVTAELIQRGYSEADIAKLWGGNFLRVWDQVRKAAKPLAHHEVSP</sequence>
<dbReference type="GO" id="GO:0006508">
    <property type="term" value="P:proteolysis"/>
    <property type="evidence" value="ECO:0007669"/>
    <property type="project" value="InterPro"/>
</dbReference>
<dbReference type="GO" id="GO:0070573">
    <property type="term" value="F:metallodipeptidase activity"/>
    <property type="evidence" value="ECO:0007669"/>
    <property type="project" value="InterPro"/>
</dbReference>
<protein>
    <submittedName>
        <fullName evidence="1">Zn-dependent dipeptidase, dipeptidase homolog</fullName>
    </submittedName>
</protein>
<keyword evidence="2" id="KW-1185">Reference proteome</keyword>
<dbReference type="Proteomes" id="UP000183653">
    <property type="component" value="Chromosome I"/>
</dbReference>
<accession>A0A1H2E0A0</accession>
<reference evidence="1 2" key="1">
    <citation type="submission" date="2016-10" db="EMBL/GenBank/DDBJ databases">
        <authorList>
            <person name="Varghese N."/>
            <person name="Submissions S."/>
        </authorList>
    </citation>
    <scope>NUCLEOTIDE SEQUENCE [LARGE SCALE GENOMIC DNA]</scope>
    <source>
        <strain evidence="1 2">BS2775</strain>
    </source>
</reference>
<dbReference type="PANTHER" id="PTHR10443">
    <property type="entry name" value="MICROSOMAL DIPEPTIDASE"/>
    <property type="match status" value="1"/>
</dbReference>
<dbReference type="Pfam" id="PF01244">
    <property type="entry name" value="Peptidase_M19"/>
    <property type="match status" value="1"/>
</dbReference>
<dbReference type="SUPFAM" id="SSF51556">
    <property type="entry name" value="Metallo-dependent hydrolases"/>
    <property type="match status" value="1"/>
</dbReference>
<organism evidence="1 2">
    <name type="scientific">Pseudomonas orientalis</name>
    <dbReference type="NCBI Taxonomy" id="76758"/>
    <lineage>
        <taxon>Bacteria</taxon>
        <taxon>Pseudomonadati</taxon>
        <taxon>Pseudomonadota</taxon>
        <taxon>Gammaproteobacteria</taxon>
        <taxon>Pseudomonadales</taxon>
        <taxon>Pseudomonadaceae</taxon>
        <taxon>Pseudomonas</taxon>
    </lineage>
</organism>
<proteinExistence type="predicted"/>
<evidence type="ECO:0000313" key="2">
    <source>
        <dbReference type="Proteomes" id="UP000183653"/>
    </source>
</evidence>
<dbReference type="PANTHER" id="PTHR10443:SF12">
    <property type="entry name" value="DIPEPTIDASE"/>
    <property type="match status" value="1"/>
</dbReference>
<name>A0A1H2E0A0_9PSED</name>
<gene>
    <name evidence="1" type="ORF">SAMN04490197_0399</name>
</gene>
<dbReference type="PROSITE" id="PS51365">
    <property type="entry name" value="RENAL_DIPEPTIDASE_2"/>
    <property type="match status" value="1"/>
</dbReference>
<dbReference type="CDD" id="cd01301">
    <property type="entry name" value="rDP_like"/>
    <property type="match status" value="1"/>
</dbReference>
<dbReference type="InterPro" id="IPR032466">
    <property type="entry name" value="Metal_Hydrolase"/>
</dbReference>
<dbReference type="RefSeq" id="WP_057722043.1">
    <property type="nucleotide sequence ID" value="NZ_JYLM01000002.1"/>
</dbReference>
<dbReference type="InterPro" id="IPR008257">
    <property type="entry name" value="Pept_M19"/>
</dbReference>
<dbReference type="OrthoDB" id="9804920at2"/>
<dbReference type="EMBL" id="LT629782">
    <property type="protein sequence ID" value="SDT88531.1"/>
    <property type="molecule type" value="Genomic_DNA"/>
</dbReference>